<accession>A0AAJ3K3Z9</accession>
<protein>
    <submittedName>
        <fullName evidence="1">Uncharacterized protein</fullName>
    </submittedName>
</protein>
<dbReference type="Gene3D" id="2.30.110.50">
    <property type="match status" value="2"/>
</dbReference>
<name>A0AAJ3K3Z9_9PAST</name>
<dbReference type="SUPFAM" id="SSF69279">
    <property type="entry name" value="Phage tail proteins"/>
    <property type="match status" value="2"/>
</dbReference>
<proteinExistence type="predicted"/>
<dbReference type="EMBL" id="MLAB01000021">
    <property type="protein sequence ID" value="OOF72255.1"/>
    <property type="molecule type" value="Genomic_DNA"/>
</dbReference>
<dbReference type="AlphaFoldDB" id="A0AAJ3K3Z9"/>
<dbReference type="Pfam" id="PF05954">
    <property type="entry name" value="Phage_GPD"/>
    <property type="match status" value="1"/>
</dbReference>
<dbReference type="RefSeq" id="WP_059368740.1">
    <property type="nucleotide sequence ID" value="NZ_BBXJ01000001.1"/>
</dbReference>
<organism evidence="1 2">
    <name type="scientific">Rodentibacter caecimuris</name>
    <dbReference type="NCBI Taxonomy" id="1796644"/>
    <lineage>
        <taxon>Bacteria</taxon>
        <taxon>Pseudomonadati</taxon>
        <taxon>Pseudomonadota</taxon>
        <taxon>Gammaproteobacteria</taxon>
        <taxon>Pasteurellales</taxon>
        <taxon>Pasteurellaceae</taxon>
        <taxon>Rodentibacter</taxon>
    </lineage>
</organism>
<evidence type="ECO:0000313" key="2">
    <source>
        <dbReference type="Proteomes" id="UP000188998"/>
    </source>
</evidence>
<keyword evidence="2" id="KW-1185">Reference proteome</keyword>
<sequence>MDKAATFTFWKGDKTVRYVNGIVTGFGLGKSGFVRTSYQMVVEPALVRAELQSDSRIFQHQNSEKIIRTLLQKNRVDNLAFEPLPSDWEREYCVQYRETDLTFIECLATDEQGRPFSRYRLESALALSETAQATGDDMRVILGCGFTLAFNQDWLVVQVEHQGYQTGVMEEEAGEEGNRYENKLFLISPS</sequence>
<reference evidence="1 2" key="1">
    <citation type="submission" date="2016-10" db="EMBL/GenBank/DDBJ databases">
        <title>Rodentibacter gen. nov. and new species.</title>
        <authorList>
            <person name="Christensen H."/>
        </authorList>
    </citation>
    <scope>NUCLEOTIDE SEQUENCE [LARGE SCALE GENOMIC DNA]</scope>
    <source>
        <strain evidence="1 2">199137021</strain>
    </source>
</reference>
<dbReference type="Proteomes" id="UP000188998">
    <property type="component" value="Unassembled WGS sequence"/>
</dbReference>
<comment type="caution">
    <text evidence="1">The sequence shown here is derived from an EMBL/GenBank/DDBJ whole genome shotgun (WGS) entry which is preliminary data.</text>
</comment>
<gene>
    <name evidence="1" type="ORF">BKG90_04980</name>
</gene>
<evidence type="ECO:0000313" key="1">
    <source>
        <dbReference type="EMBL" id="OOF72255.1"/>
    </source>
</evidence>